<evidence type="ECO:0000259" key="3">
    <source>
        <dbReference type="Pfam" id="PF08386"/>
    </source>
</evidence>
<dbReference type="Gene3D" id="3.40.50.1820">
    <property type="entry name" value="alpha/beta hydrolase"/>
    <property type="match status" value="2"/>
</dbReference>
<evidence type="ECO:0000313" key="5">
    <source>
        <dbReference type="Proteomes" id="UP001595698"/>
    </source>
</evidence>
<dbReference type="Pfam" id="PF00561">
    <property type="entry name" value="Abhydrolase_1"/>
    <property type="match status" value="1"/>
</dbReference>
<feature type="domain" description="AB hydrolase-1" evidence="2">
    <location>
        <begin position="88"/>
        <end position="225"/>
    </location>
</feature>
<dbReference type="GO" id="GO:0016787">
    <property type="term" value="F:hydrolase activity"/>
    <property type="evidence" value="ECO:0007669"/>
    <property type="project" value="UniProtKB-KW"/>
</dbReference>
<dbReference type="SUPFAM" id="SSF53474">
    <property type="entry name" value="alpha/beta-Hydrolases"/>
    <property type="match status" value="1"/>
</dbReference>
<evidence type="ECO:0000256" key="1">
    <source>
        <dbReference type="SAM" id="SignalP"/>
    </source>
</evidence>
<proteinExistence type="predicted"/>
<keyword evidence="1" id="KW-0732">Signal</keyword>
<keyword evidence="5" id="KW-1185">Reference proteome</keyword>
<dbReference type="InterPro" id="IPR000073">
    <property type="entry name" value="AB_hydrolase_1"/>
</dbReference>
<accession>A0ABV8ERV6</accession>
<reference evidence="5" key="1">
    <citation type="journal article" date="2019" name="Int. J. Syst. Evol. Microbiol.">
        <title>The Global Catalogue of Microorganisms (GCM) 10K type strain sequencing project: providing services to taxonomists for standard genome sequencing and annotation.</title>
        <authorList>
            <consortium name="The Broad Institute Genomics Platform"/>
            <consortium name="The Broad Institute Genome Sequencing Center for Infectious Disease"/>
            <person name="Wu L."/>
            <person name="Ma J."/>
        </authorList>
    </citation>
    <scope>NUCLEOTIDE SEQUENCE [LARGE SCALE GENOMIC DNA]</scope>
    <source>
        <strain evidence="5">TBRC 7912</strain>
    </source>
</reference>
<evidence type="ECO:0000259" key="2">
    <source>
        <dbReference type="Pfam" id="PF00561"/>
    </source>
</evidence>
<keyword evidence="4" id="KW-0378">Hydrolase</keyword>
<comment type="caution">
    <text evidence="4">The sequence shown here is derived from an EMBL/GenBank/DDBJ whole genome shotgun (WGS) entry which is preliminary data.</text>
</comment>
<name>A0ABV8ERV6_9ACTN</name>
<dbReference type="EMBL" id="JBHSBC010000001">
    <property type="protein sequence ID" value="MFC3979051.1"/>
    <property type="molecule type" value="Genomic_DNA"/>
</dbReference>
<dbReference type="InterPro" id="IPR050266">
    <property type="entry name" value="AB_hydrolase_sf"/>
</dbReference>
<sequence length="504" mass="53873">MAKRHIPIALMIGAALAAVTPVLPALAGGSRPTAVAVSDVPCPVVKGTAARCGEITVPLVRADPSAGTNRIAYALLPRTDVGRPPAGTVMVVSGGPGEPAIAYAERFAEDMTALRDDHDLLLVDPRGTGGSEPVDCGVPADYDLLPRERQIDEVEACGRRLGERARAYTSAELADDLDAVRSRLGVDRVDLYGVSYGTYLSTVYAFRHPEHTRSVVLSGAYPLRFDPLGRPNARAVERVLLRLCARSDGACQGEKAVANLERLAARLRERPIPFEIEVSGRRRTLLLDEHMLALIHFYVASGNGTPRVWSELPAVVSRAVSGDTAPLVALAGQLAEGLASQPPEKRATRAQALSIVCNDYPTVWDRRATVADRTAVFAGALRRAEGRFGPFSARGWTEAVMDGADLCLKWPRTDRPAGHGTAPRVPVLVLSGELDTNTPVSQGRRAAEQFPVSTFVEVPSSGHVPTWEETGCAARLATAFIRTGSTGDRSCLKAIPPLPVTRLR</sequence>
<feature type="domain" description="Peptidase S33 tripeptidyl aminopeptidase-like C-terminal" evidence="3">
    <location>
        <begin position="398"/>
        <end position="487"/>
    </location>
</feature>
<feature type="chain" id="PRO_5046202222" evidence="1">
    <location>
        <begin position="28"/>
        <end position="504"/>
    </location>
</feature>
<protein>
    <submittedName>
        <fullName evidence="4">Alpha/beta hydrolase</fullName>
    </submittedName>
</protein>
<gene>
    <name evidence="4" type="ORF">ACFOYY_02895</name>
</gene>
<dbReference type="Proteomes" id="UP001595698">
    <property type="component" value="Unassembled WGS sequence"/>
</dbReference>
<dbReference type="InterPro" id="IPR029058">
    <property type="entry name" value="AB_hydrolase_fold"/>
</dbReference>
<dbReference type="PANTHER" id="PTHR43798">
    <property type="entry name" value="MONOACYLGLYCEROL LIPASE"/>
    <property type="match status" value="1"/>
</dbReference>
<dbReference type="InterPro" id="IPR013595">
    <property type="entry name" value="Pept_S33_TAP-like_C"/>
</dbReference>
<evidence type="ECO:0000313" key="4">
    <source>
        <dbReference type="EMBL" id="MFC3979051.1"/>
    </source>
</evidence>
<dbReference type="Pfam" id="PF08386">
    <property type="entry name" value="Abhydrolase_4"/>
    <property type="match status" value="1"/>
</dbReference>
<organism evidence="4 5">
    <name type="scientific">Streptosporangium jomthongense</name>
    <dbReference type="NCBI Taxonomy" id="1193683"/>
    <lineage>
        <taxon>Bacteria</taxon>
        <taxon>Bacillati</taxon>
        <taxon>Actinomycetota</taxon>
        <taxon>Actinomycetes</taxon>
        <taxon>Streptosporangiales</taxon>
        <taxon>Streptosporangiaceae</taxon>
        <taxon>Streptosporangium</taxon>
    </lineage>
</organism>
<feature type="signal peptide" evidence="1">
    <location>
        <begin position="1"/>
        <end position="27"/>
    </location>
</feature>
<dbReference type="RefSeq" id="WP_386187519.1">
    <property type="nucleotide sequence ID" value="NZ_JBHSBC010000001.1"/>
</dbReference>
<dbReference type="PANTHER" id="PTHR43798:SF27">
    <property type="entry name" value="HYDROLASE ALPHA_BETA HYDROLASE FOLD FAMILY"/>
    <property type="match status" value="1"/>
</dbReference>